<dbReference type="GeneID" id="72008265"/>
<dbReference type="EMBL" id="JADCUA010000012">
    <property type="protein sequence ID" value="KAH9835739.1"/>
    <property type="molecule type" value="Genomic_DNA"/>
</dbReference>
<organism evidence="2 3">
    <name type="scientific">Rhodofomes roseus</name>
    <dbReference type="NCBI Taxonomy" id="34475"/>
    <lineage>
        <taxon>Eukaryota</taxon>
        <taxon>Fungi</taxon>
        <taxon>Dikarya</taxon>
        <taxon>Basidiomycota</taxon>
        <taxon>Agaricomycotina</taxon>
        <taxon>Agaricomycetes</taxon>
        <taxon>Polyporales</taxon>
        <taxon>Rhodofomes</taxon>
    </lineage>
</organism>
<dbReference type="Pfam" id="PF00583">
    <property type="entry name" value="Acetyltransf_1"/>
    <property type="match status" value="1"/>
</dbReference>
<protein>
    <recommendedName>
        <fullName evidence="1">N-acetyltransferase domain-containing protein</fullName>
    </recommendedName>
</protein>
<dbReference type="Pfam" id="PF13673">
    <property type="entry name" value="Acetyltransf_10"/>
    <property type="match status" value="1"/>
</dbReference>
<dbReference type="Gene3D" id="3.40.630.30">
    <property type="match status" value="2"/>
</dbReference>
<keyword evidence="3" id="KW-1185">Reference proteome</keyword>
<dbReference type="PROSITE" id="PS51186">
    <property type="entry name" value="GNAT"/>
    <property type="match status" value="1"/>
</dbReference>
<dbReference type="InterPro" id="IPR052523">
    <property type="entry name" value="Trichothecene_AcTrans"/>
</dbReference>
<reference evidence="2 3" key="1">
    <citation type="journal article" date="2021" name="Environ. Microbiol.">
        <title>Gene family expansions and transcriptome signatures uncover fungal adaptations to wood decay.</title>
        <authorList>
            <person name="Hage H."/>
            <person name="Miyauchi S."/>
            <person name="Viragh M."/>
            <person name="Drula E."/>
            <person name="Min B."/>
            <person name="Chaduli D."/>
            <person name="Navarro D."/>
            <person name="Favel A."/>
            <person name="Norest M."/>
            <person name="Lesage-Meessen L."/>
            <person name="Balint B."/>
            <person name="Merenyi Z."/>
            <person name="de Eugenio L."/>
            <person name="Morin E."/>
            <person name="Martinez A.T."/>
            <person name="Baldrian P."/>
            <person name="Stursova M."/>
            <person name="Martinez M.J."/>
            <person name="Novotny C."/>
            <person name="Magnuson J.K."/>
            <person name="Spatafora J.W."/>
            <person name="Maurice S."/>
            <person name="Pangilinan J."/>
            <person name="Andreopoulos W."/>
            <person name="LaButti K."/>
            <person name="Hundley H."/>
            <person name="Na H."/>
            <person name="Kuo A."/>
            <person name="Barry K."/>
            <person name="Lipzen A."/>
            <person name="Henrissat B."/>
            <person name="Riley R."/>
            <person name="Ahrendt S."/>
            <person name="Nagy L.G."/>
            <person name="Grigoriev I.V."/>
            <person name="Martin F."/>
            <person name="Rosso M.N."/>
        </authorList>
    </citation>
    <scope>NUCLEOTIDE SEQUENCE [LARGE SCALE GENOMIC DNA]</scope>
    <source>
        <strain evidence="2 3">CIRM-BRFM 1785</strain>
    </source>
</reference>
<dbReference type="InterPro" id="IPR016181">
    <property type="entry name" value="Acyl_CoA_acyltransferase"/>
</dbReference>
<dbReference type="PANTHER" id="PTHR42791:SF1">
    <property type="entry name" value="N-ACETYLTRANSFERASE DOMAIN-CONTAINING PROTEIN"/>
    <property type="match status" value="1"/>
</dbReference>
<dbReference type="SUPFAM" id="SSF55729">
    <property type="entry name" value="Acyl-CoA N-acyltransferases (Nat)"/>
    <property type="match status" value="2"/>
</dbReference>
<feature type="domain" description="N-acetyltransferase" evidence="1">
    <location>
        <begin position="217"/>
        <end position="368"/>
    </location>
</feature>
<dbReference type="Proteomes" id="UP000814176">
    <property type="component" value="Unassembled WGS sequence"/>
</dbReference>
<dbReference type="InterPro" id="IPR000182">
    <property type="entry name" value="GNAT_dom"/>
</dbReference>
<evidence type="ECO:0000313" key="3">
    <source>
        <dbReference type="Proteomes" id="UP000814176"/>
    </source>
</evidence>
<gene>
    <name evidence="2" type="ORF">C8Q71DRAFT_858589</name>
</gene>
<evidence type="ECO:0000259" key="1">
    <source>
        <dbReference type="PROSITE" id="PS51186"/>
    </source>
</evidence>
<sequence>MSCQMIFKSFKLLSIVQNILAWLLSFLLSAEQNKRMYEAKTKTTNALQETLGDRIRGMLSLGLLATAAQSQGRGYASTLVRRVTSETDCQGRGTWLLSSNYANTPFYESLGFVSMRKVIFGDDNRTWNRPHVPEMVAEKEQSVLDERLLSRIAVDPEVELLRYADVPRTVERMMYARNNSVLHHYIFGTPDAHKNPTLPYRDRIQLFLSWADGVRRRELLTVNRGDSLLLYSPAPESVPRRRKTTNKMIHGLIRRILSVFDPFYTKEQRKRMKELRETSAAAIEATLGQRVSELISIDNLVTAFEKQGLGYASTLVNYILDLAVEQKRSVWLLTNEHTVGFYARFGFKEVERYSLGEHNPTWTEDPVISCILLWEPESRAFDSETEESLHQPSPTLSALHAILWNPECKVTNLVPTLG</sequence>
<evidence type="ECO:0000313" key="2">
    <source>
        <dbReference type="EMBL" id="KAH9835739.1"/>
    </source>
</evidence>
<proteinExistence type="predicted"/>
<comment type="caution">
    <text evidence="2">The sequence shown here is derived from an EMBL/GenBank/DDBJ whole genome shotgun (WGS) entry which is preliminary data.</text>
</comment>
<accession>A0ABQ8KEV2</accession>
<dbReference type="PANTHER" id="PTHR42791">
    <property type="entry name" value="GNAT FAMILY ACETYLTRANSFERASE"/>
    <property type="match status" value="1"/>
</dbReference>
<name>A0ABQ8KEV2_9APHY</name>
<dbReference type="RefSeq" id="XP_047778116.1">
    <property type="nucleotide sequence ID" value="XM_047927533.1"/>
</dbReference>